<name>A0ABS5S563_9FLAO</name>
<evidence type="ECO:0000313" key="2">
    <source>
        <dbReference type="Proteomes" id="UP001297092"/>
    </source>
</evidence>
<proteinExistence type="predicted"/>
<accession>A0ABS5S563</accession>
<keyword evidence="2" id="KW-1185">Reference proteome</keyword>
<gene>
    <name evidence="1" type="ORF">KIV10_09210</name>
</gene>
<comment type="caution">
    <text evidence="1">The sequence shown here is derived from an EMBL/GenBank/DDBJ whole genome shotgun (WGS) entry which is preliminary data.</text>
</comment>
<organism evidence="1 2">
    <name type="scientific">Aequorivita echinoideorum</name>
    <dbReference type="NCBI Taxonomy" id="1549647"/>
    <lineage>
        <taxon>Bacteria</taxon>
        <taxon>Pseudomonadati</taxon>
        <taxon>Bacteroidota</taxon>
        <taxon>Flavobacteriia</taxon>
        <taxon>Flavobacteriales</taxon>
        <taxon>Flavobacteriaceae</taxon>
        <taxon>Aequorivita</taxon>
    </lineage>
</organism>
<dbReference type="Proteomes" id="UP001297092">
    <property type="component" value="Unassembled WGS sequence"/>
</dbReference>
<protein>
    <submittedName>
        <fullName evidence="1">Uncharacterized protein</fullName>
    </submittedName>
</protein>
<sequence>MAFSLALFLFLKPVLPVLEYAVFYDYIKEVLCVNKDKVEMQCNGKCFLKKELAKSSEGSENGKKKDGQRFSFENTVVFFQDIKHTIYFGTDFSNQRLLQNYHYSNLYSHLVISPIFHPPATV</sequence>
<evidence type="ECO:0000313" key="1">
    <source>
        <dbReference type="EMBL" id="MBT0608359.1"/>
    </source>
</evidence>
<reference evidence="1 2" key="1">
    <citation type="submission" date="2021-05" db="EMBL/GenBank/DDBJ databases">
        <title>Aequorivita echinoideorum JCM 30378 genome.</title>
        <authorList>
            <person name="Zhang H."/>
            <person name="Li C."/>
        </authorList>
    </citation>
    <scope>NUCLEOTIDE SEQUENCE [LARGE SCALE GENOMIC DNA]</scope>
    <source>
        <strain evidence="1 2">JCM30378</strain>
    </source>
</reference>
<dbReference type="EMBL" id="JAHCTB010000004">
    <property type="protein sequence ID" value="MBT0608359.1"/>
    <property type="molecule type" value="Genomic_DNA"/>
</dbReference>